<dbReference type="AlphaFoldDB" id="A0A2I4G2U9"/>
<name>A0A2I4G2U9_JUGRE</name>
<dbReference type="CDD" id="cd16649">
    <property type="entry name" value="mRING-HC-C3HC5_CGRF1-like"/>
    <property type="match status" value="1"/>
</dbReference>
<accession>A0A2I4G2U9</accession>
<dbReference type="GO" id="GO:0008270">
    <property type="term" value="F:zinc ion binding"/>
    <property type="evidence" value="ECO:0007669"/>
    <property type="project" value="UniProtKB-KW"/>
</dbReference>
<dbReference type="GeneID" id="109004218"/>
<dbReference type="InterPro" id="IPR001841">
    <property type="entry name" value="Znf_RING"/>
</dbReference>
<dbReference type="OrthoDB" id="1711136at2759"/>
<dbReference type="PANTHER" id="PTHR42647">
    <property type="entry name" value="SBP (S-RIBONUCLEASE BINDING PROTEIN) FAMILY PROTEIN"/>
    <property type="match status" value="1"/>
</dbReference>
<evidence type="ECO:0000313" key="6">
    <source>
        <dbReference type="Proteomes" id="UP000235220"/>
    </source>
</evidence>
<keyword evidence="6" id="KW-1185">Reference proteome</keyword>
<protein>
    <submittedName>
        <fullName evidence="7">E3 ubiquitin-protein ligase BOI-like</fullName>
    </submittedName>
</protein>
<dbReference type="Proteomes" id="UP000235220">
    <property type="component" value="Chromosome 9"/>
</dbReference>
<keyword evidence="2 4" id="KW-0863">Zinc-finger</keyword>
<dbReference type="GO" id="GO:0004842">
    <property type="term" value="F:ubiquitin-protein transferase activity"/>
    <property type="evidence" value="ECO:0000318"/>
    <property type="project" value="GO_Central"/>
</dbReference>
<evidence type="ECO:0000256" key="2">
    <source>
        <dbReference type="ARBA" id="ARBA00022771"/>
    </source>
</evidence>
<dbReference type="KEGG" id="jre:109004218"/>
<reference evidence="7" key="1">
    <citation type="submission" date="2025-08" db="UniProtKB">
        <authorList>
            <consortium name="RefSeq"/>
        </authorList>
    </citation>
    <scope>IDENTIFICATION</scope>
    <source>
        <tissue evidence="7">Leaves</tissue>
    </source>
</reference>
<feature type="domain" description="RING-type" evidence="5">
    <location>
        <begin position="361"/>
        <end position="396"/>
    </location>
</feature>
<dbReference type="PANTHER" id="PTHR42647:SF50">
    <property type="entry name" value="BOI-RELATED E3 UBIQUITIN-PROTEIN LIGASE 1-LIKE ISOFORM X1"/>
    <property type="match status" value="1"/>
</dbReference>
<dbReference type="FunFam" id="3.30.40.10:FF:000239">
    <property type="entry name" value="probable BOI-related E3 ubiquitin-protein ligase 2"/>
    <property type="match status" value="1"/>
</dbReference>
<dbReference type="Pfam" id="PF13920">
    <property type="entry name" value="zf-C3HC4_3"/>
    <property type="match status" value="1"/>
</dbReference>
<evidence type="ECO:0000256" key="1">
    <source>
        <dbReference type="ARBA" id="ARBA00022723"/>
    </source>
</evidence>
<evidence type="ECO:0000259" key="5">
    <source>
        <dbReference type="PROSITE" id="PS50089"/>
    </source>
</evidence>
<evidence type="ECO:0000256" key="4">
    <source>
        <dbReference type="PROSITE-ProRule" id="PRU00175"/>
    </source>
</evidence>
<organism evidence="6 7">
    <name type="scientific">Juglans regia</name>
    <name type="common">English walnut</name>
    <dbReference type="NCBI Taxonomy" id="51240"/>
    <lineage>
        <taxon>Eukaryota</taxon>
        <taxon>Viridiplantae</taxon>
        <taxon>Streptophyta</taxon>
        <taxon>Embryophyta</taxon>
        <taxon>Tracheophyta</taxon>
        <taxon>Spermatophyta</taxon>
        <taxon>Magnoliopsida</taxon>
        <taxon>eudicotyledons</taxon>
        <taxon>Gunneridae</taxon>
        <taxon>Pentapetalae</taxon>
        <taxon>rosids</taxon>
        <taxon>fabids</taxon>
        <taxon>Fagales</taxon>
        <taxon>Juglandaceae</taxon>
        <taxon>Juglans</taxon>
    </lineage>
</organism>
<dbReference type="Gene3D" id="3.30.40.10">
    <property type="entry name" value="Zinc/RING finger domain, C3HC4 (zinc finger)"/>
    <property type="match status" value="1"/>
</dbReference>
<keyword evidence="3" id="KW-0862">Zinc</keyword>
<dbReference type="InParanoid" id="A0A2I4G2U9"/>
<proteinExistence type="predicted"/>
<gene>
    <name evidence="7" type="primary">LOC109004218</name>
</gene>
<dbReference type="STRING" id="51240.A0A2I4G2U9"/>
<dbReference type="InterPro" id="IPR013083">
    <property type="entry name" value="Znf_RING/FYVE/PHD"/>
</dbReference>
<dbReference type="FunCoup" id="A0A2I4G2U9">
    <property type="interactions" value="1248"/>
</dbReference>
<evidence type="ECO:0000256" key="3">
    <source>
        <dbReference type="ARBA" id="ARBA00022833"/>
    </source>
</evidence>
<keyword evidence="1" id="KW-0479">Metal-binding</keyword>
<dbReference type="RefSeq" id="XP_018838237.2">
    <property type="nucleotide sequence ID" value="XM_018982692.2"/>
</dbReference>
<evidence type="ECO:0000313" key="7">
    <source>
        <dbReference type="RefSeq" id="XP_018838237.2"/>
    </source>
</evidence>
<sequence>MESSVFLISTTRCLLSFSTKPSHYCPSSLSPTYNNNYASLPPLSLLAHLSLSLSLSHFLRPDRTLPNSPNHDFRNMFGGDGNNPVFPTFPEESRFQYVTGGLPQLQLFGDFPVGCSLGPLNYKGNDHTTAMEQPIKRAMEAESVSRQPMRLVSINKNFSHDKAGQSGSILNPNPVSTGLKLSYEEDEHNSSVTSASESMTAVLPVILSLGDNLKLEIDRQKEDLDHYIRLQEENFLKDVRELKQRHAVSFLSAIENGVDRKLCEKELEIENMNRKNKELMERIKQVAIEVQSWHYKAKYNESVVNILKSNLQQVMAQGALHGKEGYGDSEVDDAASYTNLDHPGIVNGFGNPVFMKKQMNCRACKVREVCVLLLPCRHLCLCKDCAGFIDVCPICRVMKTASVQVYMS</sequence>
<dbReference type="PROSITE" id="PS50089">
    <property type="entry name" value="ZF_RING_2"/>
    <property type="match status" value="1"/>
</dbReference>